<keyword evidence="1" id="KW-1133">Transmembrane helix</keyword>
<reference evidence="2 3" key="1">
    <citation type="submission" date="2019-11" db="EMBL/GenBank/DDBJ databases">
        <title>Complete genome sequence of Corynebacterium kalinowskii 1959, a novel Corynebacterium species isolated from soil of a small paddock in Vilsendorf, Germany.</title>
        <authorList>
            <person name="Schaffert L."/>
            <person name="Ruwe M."/>
            <person name="Milse J."/>
            <person name="Hanuschka K."/>
            <person name="Ortseifen V."/>
            <person name="Droste J."/>
            <person name="Brandt D."/>
            <person name="Schlueter L."/>
            <person name="Kutter Y."/>
            <person name="Vinke S."/>
            <person name="Viehoefer P."/>
            <person name="Jacob L."/>
            <person name="Luebke N.-C."/>
            <person name="Schulte-Berndt E."/>
            <person name="Hain C."/>
            <person name="Linder M."/>
            <person name="Schmidt P."/>
            <person name="Wollenschlaeger L."/>
            <person name="Luttermann T."/>
            <person name="Thieme E."/>
            <person name="Hassa J."/>
            <person name="Haak M."/>
            <person name="Wittchen M."/>
            <person name="Mentz A."/>
            <person name="Persicke M."/>
            <person name="Busche T."/>
            <person name="Ruckert C."/>
        </authorList>
    </citation>
    <scope>NUCLEOTIDE SEQUENCE [LARGE SCALE GENOMIC DNA]</scope>
    <source>
        <strain evidence="2 3">2039</strain>
    </source>
</reference>
<proteinExistence type="predicted"/>
<keyword evidence="3" id="KW-1185">Reference proteome</keyword>
<organism evidence="2 3">
    <name type="scientific">Corynebacterium occultum</name>
    <dbReference type="NCBI Taxonomy" id="2675219"/>
    <lineage>
        <taxon>Bacteria</taxon>
        <taxon>Bacillati</taxon>
        <taxon>Actinomycetota</taxon>
        <taxon>Actinomycetes</taxon>
        <taxon>Mycobacteriales</taxon>
        <taxon>Corynebacteriaceae</taxon>
        <taxon>Corynebacterium</taxon>
    </lineage>
</organism>
<dbReference type="KEGG" id="cok:COCCU_09340"/>
<sequence>MDLLSELYQNLAPYLVVAVIIAVSISVWRRGAREPWLLLVALIMAGLVFLFPPLVLLAVSFYWLVFKAGHPEVEGDPENPGE</sequence>
<keyword evidence="1" id="KW-0472">Membrane</keyword>
<dbReference type="Proteomes" id="UP000424462">
    <property type="component" value="Chromosome"/>
</dbReference>
<gene>
    <name evidence="2" type="ORF">COCCU_09340</name>
</gene>
<evidence type="ECO:0000313" key="2">
    <source>
        <dbReference type="EMBL" id="QGU07792.1"/>
    </source>
</evidence>
<feature type="transmembrane region" description="Helical" evidence="1">
    <location>
        <begin position="36"/>
        <end position="65"/>
    </location>
</feature>
<dbReference type="RefSeq" id="WP_156231235.1">
    <property type="nucleotide sequence ID" value="NZ_CP046455.1"/>
</dbReference>
<dbReference type="AlphaFoldDB" id="A0A6B8VQD4"/>
<dbReference type="EMBL" id="CP046455">
    <property type="protein sequence ID" value="QGU07792.1"/>
    <property type="molecule type" value="Genomic_DNA"/>
</dbReference>
<feature type="transmembrane region" description="Helical" evidence="1">
    <location>
        <begin position="12"/>
        <end position="29"/>
    </location>
</feature>
<accession>A0A6B8VQD4</accession>
<evidence type="ECO:0000256" key="1">
    <source>
        <dbReference type="SAM" id="Phobius"/>
    </source>
</evidence>
<keyword evidence="1" id="KW-0812">Transmembrane</keyword>
<name>A0A6B8VQD4_9CORY</name>
<protein>
    <submittedName>
        <fullName evidence="2">Uncharacterized protein</fullName>
    </submittedName>
</protein>
<evidence type="ECO:0000313" key="3">
    <source>
        <dbReference type="Proteomes" id="UP000424462"/>
    </source>
</evidence>